<evidence type="ECO:0000256" key="1">
    <source>
        <dbReference type="SAM" id="MobiDB-lite"/>
    </source>
</evidence>
<gene>
    <name evidence="2" type="ORF">BYL167_LOCUS26971</name>
    <name evidence="4" type="ORF">BYL167_LOCUS54146</name>
    <name evidence="5" type="ORF">GIL414_LOCUS63928</name>
    <name evidence="3" type="ORF">SMN809_LOCUS27475</name>
</gene>
<reference evidence="2" key="1">
    <citation type="submission" date="2021-02" db="EMBL/GenBank/DDBJ databases">
        <authorList>
            <person name="Nowell W R."/>
        </authorList>
    </citation>
    <scope>NUCLEOTIDE SEQUENCE</scope>
</reference>
<dbReference type="AlphaFoldDB" id="A0A8S2THR5"/>
<sequence>MSSDESDDDENFYDMTEISSTSSKPPKINELENKTNEPV</sequence>
<evidence type="ECO:0000313" key="3">
    <source>
        <dbReference type="EMBL" id="CAF4333374.1"/>
    </source>
</evidence>
<dbReference type="EMBL" id="CAJOBJ010269862">
    <property type="protein sequence ID" value="CAF5129144.1"/>
    <property type="molecule type" value="Genomic_DNA"/>
</dbReference>
<name>A0A8S2THR5_9BILA</name>
<evidence type="ECO:0000313" key="4">
    <source>
        <dbReference type="EMBL" id="CAF4956538.1"/>
    </source>
</evidence>
<accession>A0A8S2THR5</accession>
<evidence type="ECO:0000313" key="6">
    <source>
        <dbReference type="Proteomes" id="UP000681967"/>
    </source>
</evidence>
<evidence type="ECO:0000313" key="5">
    <source>
        <dbReference type="EMBL" id="CAF5129144.1"/>
    </source>
</evidence>
<protein>
    <submittedName>
        <fullName evidence="2">Uncharacterized protein</fullName>
    </submittedName>
</protein>
<proteinExistence type="predicted"/>
<feature type="compositionally biased region" description="Basic and acidic residues" evidence="1">
    <location>
        <begin position="27"/>
        <end position="39"/>
    </location>
</feature>
<dbReference type="EMBL" id="CAJOBH010033073">
    <property type="protein sequence ID" value="CAF4287953.1"/>
    <property type="molecule type" value="Genomic_DNA"/>
</dbReference>
<dbReference type="Proteomes" id="UP000676336">
    <property type="component" value="Unassembled WGS sequence"/>
</dbReference>
<evidence type="ECO:0000313" key="2">
    <source>
        <dbReference type="EMBL" id="CAF4287953.1"/>
    </source>
</evidence>
<feature type="compositionally biased region" description="Acidic residues" evidence="1">
    <location>
        <begin position="1"/>
        <end position="12"/>
    </location>
</feature>
<dbReference type="EMBL" id="CAJOBH010187866">
    <property type="protein sequence ID" value="CAF4956538.1"/>
    <property type="molecule type" value="Genomic_DNA"/>
</dbReference>
<dbReference type="Proteomes" id="UP000681720">
    <property type="component" value="Unassembled WGS sequence"/>
</dbReference>
<organism evidence="2 6">
    <name type="scientific">Rotaria magnacalcarata</name>
    <dbReference type="NCBI Taxonomy" id="392030"/>
    <lineage>
        <taxon>Eukaryota</taxon>
        <taxon>Metazoa</taxon>
        <taxon>Spiralia</taxon>
        <taxon>Gnathifera</taxon>
        <taxon>Rotifera</taxon>
        <taxon>Eurotatoria</taxon>
        <taxon>Bdelloidea</taxon>
        <taxon>Philodinida</taxon>
        <taxon>Philodinidae</taxon>
        <taxon>Rotaria</taxon>
    </lineage>
</organism>
<feature type="non-terminal residue" evidence="2">
    <location>
        <position position="39"/>
    </location>
</feature>
<dbReference type="Proteomes" id="UP000681967">
    <property type="component" value="Unassembled WGS sequence"/>
</dbReference>
<feature type="region of interest" description="Disordered" evidence="1">
    <location>
        <begin position="1"/>
        <end position="39"/>
    </location>
</feature>
<dbReference type="EMBL" id="CAJOBI010042975">
    <property type="protein sequence ID" value="CAF4333374.1"/>
    <property type="molecule type" value="Genomic_DNA"/>
</dbReference>
<comment type="caution">
    <text evidence="2">The sequence shown here is derived from an EMBL/GenBank/DDBJ whole genome shotgun (WGS) entry which is preliminary data.</text>
</comment>